<sequence>MATFSFSPVVESVQTSHIGLYDRLLQHRDGEPHKLAVVTGDERWTYAQFVDRIDAVAALVAARGVGAHGRVLWLGANSHHVVELLIACCRLGATLCPANWRQSPEELEFTLSDWDPDLVVWQKVPGDDRLTALRDQHMSSSTTAWLAVDADDGYEVEVRAALARGDAAPQEATPTPASAALALYTAAFSGRPGAALLTEEGMYLQGLTHISVLELTADDINLVATPLFHVLGWVSLLSALVCGCTNVFVPRPGAEEICHAIVDNDATTGAVMPQTAIQIAEFNAERRFDLTRFRSAVRVRGWRDMTKPGTMVAGYGQTETGGPVLLPLPGSRLGGPIQGRPSPVARVRIVDHSGRDVSVGETGEILAAGPTVTLGYWNRPQANAERRVGRWWNTTDLGRRDEDGVITFLGPNRRMIKSGGENVYPAEVESCLEAHPAVASAALVGVADKTWGQIVTAVVVLRRGSVVDADTLIAHTQDKLARYKAPRHVHFIDALPKTASGATDHQALDDRFGGGNYPGSA</sequence>
<evidence type="ECO:0000313" key="5">
    <source>
        <dbReference type="Proteomes" id="UP001141659"/>
    </source>
</evidence>
<comment type="caution">
    <text evidence="4">The sequence shown here is derived from an EMBL/GenBank/DDBJ whole genome shotgun (WGS) entry which is preliminary data.</text>
</comment>
<evidence type="ECO:0000259" key="2">
    <source>
        <dbReference type="Pfam" id="PF00501"/>
    </source>
</evidence>
<dbReference type="SUPFAM" id="SSF56801">
    <property type="entry name" value="Acetyl-CoA synthetase-like"/>
    <property type="match status" value="1"/>
</dbReference>
<dbReference type="InterPro" id="IPR025110">
    <property type="entry name" value="AMP-bd_C"/>
</dbReference>
<protein>
    <submittedName>
        <fullName evidence="4">AMP-binding protein</fullName>
    </submittedName>
</protein>
<reference evidence="4" key="2">
    <citation type="journal article" date="2022" name="BMC Genomics">
        <title>Comparative genome analysis of mycobacteria focusing on tRNA and non-coding RNA.</title>
        <authorList>
            <person name="Behra P.R.K."/>
            <person name="Pettersson B.M.F."/>
            <person name="Ramesh M."/>
            <person name="Das S."/>
            <person name="Dasgupta S."/>
            <person name="Kirsebom L.A."/>
        </authorList>
    </citation>
    <scope>NUCLEOTIDE SEQUENCE</scope>
    <source>
        <strain evidence="4">DSM 44242</strain>
    </source>
</reference>
<dbReference type="GO" id="GO:0031956">
    <property type="term" value="F:medium-chain fatty acid-CoA ligase activity"/>
    <property type="evidence" value="ECO:0007669"/>
    <property type="project" value="TreeGrafter"/>
</dbReference>
<feature type="domain" description="AMP-binding enzyme C-terminal" evidence="3">
    <location>
        <begin position="427"/>
        <end position="501"/>
    </location>
</feature>
<evidence type="ECO:0000313" key="4">
    <source>
        <dbReference type="EMBL" id="MCV7386457.1"/>
    </source>
</evidence>
<feature type="domain" description="AMP-dependent synthetase/ligase" evidence="2">
    <location>
        <begin position="30"/>
        <end position="377"/>
    </location>
</feature>
<evidence type="ECO:0000256" key="1">
    <source>
        <dbReference type="SAM" id="MobiDB-lite"/>
    </source>
</evidence>
<dbReference type="Gene3D" id="3.30.300.30">
    <property type="match status" value="1"/>
</dbReference>
<name>A0AAW5SVQ1_9MYCO</name>
<dbReference type="InterPro" id="IPR000873">
    <property type="entry name" value="AMP-dep_synth/lig_dom"/>
</dbReference>
<dbReference type="RefSeq" id="WP_160117211.1">
    <property type="nucleotide sequence ID" value="NZ_JACKVC010000006.1"/>
</dbReference>
<dbReference type="InterPro" id="IPR045851">
    <property type="entry name" value="AMP-bd_C_sf"/>
</dbReference>
<dbReference type="AlphaFoldDB" id="A0AAW5SVQ1"/>
<dbReference type="EMBL" id="JACKVC010000006">
    <property type="protein sequence ID" value="MCV7386457.1"/>
    <property type="molecule type" value="Genomic_DNA"/>
</dbReference>
<dbReference type="InterPro" id="IPR042099">
    <property type="entry name" value="ANL_N_sf"/>
</dbReference>
<dbReference type="Gene3D" id="3.40.50.12780">
    <property type="entry name" value="N-terminal domain of ligase-like"/>
    <property type="match status" value="1"/>
</dbReference>
<evidence type="ECO:0000259" key="3">
    <source>
        <dbReference type="Pfam" id="PF13193"/>
    </source>
</evidence>
<organism evidence="4 5">
    <name type="scientific">Mycolicibacterium porcinum</name>
    <dbReference type="NCBI Taxonomy" id="39693"/>
    <lineage>
        <taxon>Bacteria</taxon>
        <taxon>Bacillati</taxon>
        <taxon>Actinomycetota</taxon>
        <taxon>Actinomycetes</taxon>
        <taxon>Mycobacteriales</taxon>
        <taxon>Mycobacteriaceae</taxon>
        <taxon>Mycolicibacterium</taxon>
    </lineage>
</organism>
<dbReference type="Proteomes" id="UP001141659">
    <property type="component" value="Unassembled WGS sequence"/>
</dbReference>
<gene>
    <name evidence="4" type="ORF">H5P34_00150</name>
</gene>
<dbReference type="PANTHER" id="PTHR43201:SF32">
    <property type="entry name" value="2-SUCCINYLBENZOATE--COA LIGASE, CHLOROPLASTIC_PEROXISOMAL"/>
    <property type="match status" value="1"/>
</dbReference>
<dbReference type="Pfam" id="PF13193">
    <property type="entry name" value="AMP-binding_C"/>
    <property type="match status" value="1"/>
</dbReference>
<proteinExistence type="predicted"/>
<reference evidence="4" key="1">
    <citation type="submission" date="2020-07" db="EMBL/GenBank/DDBJ databases">
        <authorList>
            <person name="Pettersson B.M.F."/>
            <person name="Behra P.R.K."/>
            <person name="Ramesh M."/>
            <person name="Das S."/>
            <person name="Dasgupta S."/>
            <person name="Kirsebom L.A."/>
        </authorList>
    </citation>
    <scope>NUCLEOTIDE SEQUENCE</scope>
    <source>
        <strain evidence="4">DSM 44242</strain>
    </source>
</reference>
<feature type="region of interest" description="Disordered" evidence="1">
    <location>
        <begin position="502"/>
        <end position="521"/>
    </location>
</feature>
<dbReference type="GO" id="GO:0006631">
    <property type="term" value="P:fatty acid metabolic process"/>
    <property type="evidence" value="ECO:0007669"/>
    <property type="project" value="TreeGrafter"/>
</dbReference>
<dbReference type="PANTHER" id="PTHR43201">
    <property type="entry name" value="ACYL-COA SYNTHETASE"/>
    <property type="match status" value="1"/>
</dbReference>
<accession>A0AAW5SVQ1</accession>
<dbReference type="Pfam" id="PF00501">
    <property type="entry name" value="AMP-binding"/>
    <property type="match status" value="1"/>
</dbReference>